<dbReference type="GO" id="GO:0016787">
    <property type="term" value="F:hydrolase activity"/>
    <property type="evidence" value="ECO:0007669"/>
    <property type="project" value="UniProtKB-KW"/>
</dbReference>
<keyword evidence="2" id="KW-0378">Hydrolase</keyword>
<feature type="chain" id="PRO_5032910854" description="CN hydrolase domain-containing protein" evidence="3">
    <location>
        <begin position="23"/>
        <end position="1051"/>
    </location>
</feature>
<feature type="domain" description="CN hydrolase" evidence="4">
    <location>
        <begin position="29"/>
        <end position="290"/>
    </location>
</feature>
<dbReference type="Proteomes" id="UP000625711">
    <property type="component" value="Unassembled WGS sequence"/>
</dbReference>
<evidence type="ECO:0000256" key="1">
    <source>
        <dbReference type="ARBA" id="ARBA00008225"/>
    </source>
</evidence>
<comment type="caution">
    <text evidence="5">The sequence shown here is derived from an EMBL/GenBank/DDBJ whole genome shotgun (WGS) entry which is preliminary data.</text>
</comment>
<evidence type="ECO:0000313" key="6">
    <source>
        <dbReference type="Proteomes" id="UP000625711"/>
    </source>
</evidence>
<dbReference type="PANTHER" id="PTHR10609">
    <property type="entry name" value="BIOTINIDASE-RELATED"/>
    <property type="match status" value="1"/>
</dbReference>
<name>A0A834IEH8_RHYFE</name>
<keyword evidence="6" id="KW-1185">Reference proteome</keyword>
<evidence type="ECO:0000256" key="3">
    <source>
        <dbReference type="SAM" id="SignalP"/>
    </source>
</evidence>
<evidence type="ECO:0000259" key="4">
    <source>
        <dbReference type="PROSITE" id="PS50263"/>
    </source>
</evidence>
<dbReference type="InterPro" id="IPR003010">
    <property type="entry name" value="C-N_Hydrolase"/>
</dbReference>
<dbReference type="InterPro" id="IPR036526">
    <property type="entry name" value="C-N_Hydrolase_sf"/>
</dbReference>
<feature type="signal peptide" evidence="3">
    <location>
        <begin position="1"/>
        <end position="22"/>
    </location>
</feature>
<dbReference type="PANTHER" id="PTHR10609:SF14">
    <property type="entry name" value="BIOTINIDASE"/>
    <property type="match status" value="1"/>
</dbReference>
<dbReference type="EMBL" id="JAACXV010000370">
    <property type="protein sequence ID" value="KAF7279294.1"/>
    <property type="molecule type" value="Genomic_DNA"/>
</dbReference>
<gene>
    <name evidence="5" type="ORF">GWI33_007427</name>
</gene>
<dbReference type="SUPFAM" id="SSF56317">
    <property type="entry name" value="Carbon-nitrogen hydrolase"/>
    <property type="match status" value="2"/>
</dbReference>
<dbReference type="PROSITE" id="PS50263">
    <property type="entry name" value="CN_HYDROLASE"/>
    <property type="match status" value="2"/>
</dbReference>
<feature type="domain" description="CN hydrolase" evidence="4">
    <location>
        <begin position="543"/>
        <end position="801"/>
    </location>
</feature>
<dbReference type="Pfam" id="PF00795">
    <property type="entry name" value="CN_hydrolase"/>
    <property type="match status" value="2"/>
</dbReference>
<evidence type="ECO:0000313" key="5">
    <source>
        <dbReference type="EMBL" id="KAF7279294.1"/>
    </source>
</evidence>
<accession>A0A834IEH8</accession>
<reference evidence="5" key="1">
    <citation type="submission" date="2020-08" db="EMBL/GenBank/DDBJ databases">
        <title>Genome sequencing and assembly of the red palm weevil Rhynchophorus ferrugineus.</title>
        <authorList>
            <person name="Dias G.B."/>
            <person name="Bergman C.M."/>
            <person name="Manee M."/>
        </authorList>
    </citation>
    <scope>NUCLEOTIDE SEQUENCE</scope>
    <source>
        <strain evidence="5">AA-2017</strain>
        <tissue evidence="5">Whole larva</tissue>
    </source>
</reference>
<organism evidence="5 6">
    <name type="scientific">Rhynchophorus ferrugineus</name>
    <name type="common">Red palm weevil</name>
    <name type="synonym">Curculio ferrugineus</name>
    <dbReference type="NCBI Taxonomy" id="354439"/>
    <lineage>
        <taxon>Eukaryota</taxon>
        <taxon>Metazoa</taxon>
        <taxon>Ecdysozoa</taxon>
        <taxon>Arthropoda</taxon>
        <taxon>Hexapoda</taxon>
        <taxon>Insecta</taxon>
        <taxon>Pterygota</taxon>
        <taxon>Neoptera</taxon>
        <taxon>Endopterygota</taxon>
        <taxon>Coleoptera</taxon>
        <taxon>Polyphaga</taxon>
        <taxon>Cucujiformia</taxon>
        <taxon>Curculionidae</taxon>
        <taxon>Dryophthorinae</taxon>
        <taxon>Rhynchophorus</taxon>
    </lineage>
</organism>
<sequence>MSVLHSALTFSCLVFLNNFCETFSFEAVVVEYAANSNRFLSPDERVMENTKNYIEILESVTANKSIDLIVFPESTLMYLNSYDSTAVVIPPLNEVVLCNASAQTYPKFLEDFSCAAIRHNTTVVINLTEKTNNCSSEITCEDIYYNTDVVFGSDGSIISRYRKYNLFGEYGKSKPALPNISVFQINNMTFGIFTCFDILFATPAFNLTKQMGIKNIIFPTDWLSELPYMTALQVQQMWAQELNVVLLAAGASNPAAGAGGSGIFLGKYGPLEYGLLATKGTKVISQSVPSGVESNDVNNILTNNEDIDVVAASLDSFSLRTDPSIKEHTFNVLDTSLDFISKTICHEGDGETLCCNFNISLGKNTEIVTSDKNTYTYLLATYTGVRTYCGFYNGAVDSCAVVACLNDSVESCGERFTNYSSIAWPITFNSINISGSFIETEHKIQFPTSLLSSIRPLPIDQYSWENEVVGLNVVRTIRLRKAQDRLLTFGIFGRDFSRDYDPHPRQGQTGNLSVLHSVLTLSYLLFLNVYCQQLSYNAVVVEYAGNTNGSLSPDERVMENTKNYIEIVESVTANKSVDLIVFPESTLMYMNSYDSTAAVIPPLNEVVLCNASNDKYPKFLEDFSCAAIKYSTIIVINFTEKTSNCSSDATCEDIYYNTNVVFGSDGSIISRYRKYNLFGEYGKSKPDVPDISVFQINNITFGIMTCFDIQFSKPAFNLTKQMGIKNIIFPLNWISELPYLTALQVEQMWAQELNVVLLAAGSSNPASGAGGSGIFLGKYGPLEYALLDTSGTKVISQSVPSNIENNNSLNNILSNDEDIDAVAASLDSFFMLIDPSIKDHTFNVLNTSLSFTSKTVCHEGDGEILCCNFNISLNYKAEDITGDKNIYTYLLVAYTGIRTYSGFYNGGVDSCGVVACLNDSVESCGRRFTNYSTIAWPITFNSINISGTFIETEDKIQFPTTLLSSIRPLPIDHYSWESEVTGPNVVRTVRLHKSQDRLLTFGIFGRDFTKDYDPNKKQEQTGNNRATNSCYTVLVLVLCYLINKLMVSNFR</sequence>
<dbReference type="InterPro" id="IPR043957">
    <property type="entry name" value="Vanin_C"/>
</dbReference>
<comment type="similarity">
    <text evidence="1">Belongs to the carbon-nitrogen hydrolase superfamily. BTD/VNN family.</text>
</comment>
<dbReference type="Pfam" id="PF19018">
    <property type="entry name" value="Vanin_C"/>
    <property type="match status" value="2"/>
</dbReference>
<dbReference type="AlphaFoldDB" id="A0A834IEH8"/>
<dbReference type="InterPro" id="IPR040154">
    <property type="entry name" value="Biotinidase/VNN"/>
</dbReference>
<evidence type="ECO:0000256" key="2">
    <source>
        <dbReference type="ARBA" id="ARBA00022801"/>
    </source>
</evidence>
<protein>
    <recommendedName>
        <fullName evidence="4">CN hydrolase domain-containing protein</fullName>
    </recommendedName>
</protein>
<dbReference type="OrthoDB" id="10250282at2759"/>
<keyword evidence="3" id="KW-0732">Signal</keyword>
<dbReference type="Gene3D" id="3.60.110.10">
    <property type="entry name" value="Carbon-nitrogen hydrolase"/>
    <property type="match status" value="2"/>
</dbReference>
<proteinExistence type="inferred from homology"/>